<evidence type="ECO:0000256" key="4">
    <source>
        <dbReference type="ARBA" id="ARBA00022692"/>
    </source>
</evidence>
<keyword evidence="6 8" id="KW-0472">Membrane</keyword>
<name>A0ABS8ZAN5_9PSEU</name>
<comment type="caution">
    <text evidence="10">The sequence shown here is derived from an EMBL/GenBank/DDBJ whole genome shotgun (WGS) entry which is preliminary data.</text>
</comment>
<gene>
    <name evidence="10" type="ORF">LWC34_19185</name>
</gene>
<dbReference type="Proteomes" id="UP001521150">
    <property type="component" value="Unassembled WGS sequence"/>
</dbReference>
<evidence type="ECO:0000313" key="10">
    <source>
        <dbReference type="EMBL" id="MCE7004934.1"/>
    </source>
</evidence>
<dbReference type="PROSITE" id="PS50850">
    <property type="entry name" value="MFS"/>
    <property type="match status" value="1"/>
</dbReference>
<keyword evidence="2" id="KW-0813">Transport</keyword>
<dbReference type="InterPro" id="IPR011701">
    <property type="entry name" value="MFS"/>
</dbReference>
<evidence type="ECO:0000256" key="5">
    <source>
        <dbReference type="ARBA" id="ARBA00022989"/>
    </source>
</evidence>
<keyword evidence="11" id="KW-1185">Reference proteome</keyword>
<keyword evidence="3" id="KW-1003">Cell membrane</keyword>
<accession>A0ABS8ZAN5</accession>
<evidence type="ECO:0000256" key="6">
    <source>
        <dbReference type="ARBA" id="ARBA00023136"/>
    </source>
</evidence>
<dbReference type="InterPro" id="IPR036259">
    <property type="entry name" value="MFS_trans_sf"/>
</dbReference>
<feature type="transmembrane region" description="Helical" evidence="8">
    <location>
        <begin position="161"/>
        <end position="181"/>
    </location>
</feature>
<feature type="transmembrane region" description="Helical" evidence="8">
    <location>
        <begin position="235"/>
        <end position="256"/>
    </location>
</feature>
<comment type="subcellular location">
    <subcellularLocation>
        <location evidence="1">Cell membrane</location>
        <topology evidence="1">Multi-pass membrane protein</topology>
    </subcellularLocation>
</comment>
<feature type="transmembrane region" description="Helical" evidence="8">
    <location>
        <begin position="268"/>
        <end position="285"/>
    </location>
</feature>
<dbReference type="RefSeq" id="WP_233726553.1">
    <property type="nucleotide sequence ID" value="NZ_JAJVCN010000002.1"/>
</dbReference>
<dbReference type="PANTHER" id="PTHR23517:SF2">
    <property type="entry name" value="MULTIDRUG RESISTANCE PROTEIN MDTH"/>
    <property type="match status" value="1"/>
</dbReference>
<dbReference type="InterPro" id="IPR020846">
    <property type="entry name" value="MFS_dom"/>
</dbReference>
<keyword evidence="5 8" id="KW-1133">Transmembrane helix</keyword>
<proteinExistence type="predicted"/>
<dbReference type="PANTHER" id="PTHR23517">
    <property type="entry name" value="RESISTANCE PROTEIN MDTM, PUTATIVE-RELATED-RELATED"/>
    <property type="match status" value="1"/>
</dbReference>
<feature type="transmembrane region" description="Helical" evidence="8">
    <location>
        <begin position="201"/>
        <end position="229"/>
    </location>
</feature>
<evidence type="ECO:0000313" key="11">
    <source>
        <dbReference type="Proteomes" id="UP001521150"/>
    </source>
</evidence>
<evidence type="ECO:0000256" key="1">
    <source>
        <dbReference type="ARBA" id="ARBA00004651"/>
    </source>
</evidence>
<dbReference type="InterPro" id="IPR050171">
    <property type="entry name" value="MFS_Transporters"/>
</dbReference>
<feature type="transmembrane region" description="Helical" evidence="8">
    <location>
        <begin position="33"/>
        <end position="52"/>
    </location>
</feature>
<organism evidence="10 11">
    <name type="scientific">Kibdelosporangium philippinense</name>
    <dbReference type="NCBI Taxonomy" id="211113"/>
    <lineage>
        <taxon>Bacteria</taxon>
        <taxon>Bacillati</taxon>
        <taxon>Actinomycetota</taxon>
        <taxon>Actinomycetes</taxon>
        <taxon>Pseudonocardiales</taxon>
        <taxon>Pseudonocardiaceae</taxon>
        <taxon>Kibdelosporangium</taxon>
    </lineage>
</organism>
<reference evidence="10 11" key="1">
    <citation type="submission" date="2021-12" db="EMBL/GenBank/DDBJ databases">
        <title>Genome sequence of Kibdelosporangium philippinense ATCC 49844.</title>
        <authorList>
            <person name="Fedorov E.A."/>
            <person name="Omeragic M."/>
            <person name="Shalygina K.F."/>
            <person name="Maclea K.S."/>
        </authorList>
    </citation>
    <scope>NUCLEOTIDE SEQUENCE [LARGE SCALE GENOMIC DNA]</scope>
    <source>
        <strain evidence="10 11">ATCC 49844</strain>
    </source>
</reference>
<evidence type="ECO:0000256" key="3">
    <source>
        <dbReference type="ARBA" id="ARBA00022475"/>
    </source>
</evidence>
<protein>
    <submittedName>
        <fullName evidence="10">MFS transporter</fullName>
    </submittedName>
</protein>
<keyword evidence="4 8" id="KW-0812">Transmembrane</keyword>
<feature type="transmembrane region" description="Helical" evidence="8">
    <location>
        <begin position="7"/>
        <end position="27"/>
    </location>
</feature>
<dbReference type="EMBL" id="JAJVCN010000002">
    <property type="protein sequence ID" value="MCE7004934.1"/>
    <property type="molecule type" value="Genomic_DNA"/>
</dbReference>
<evidence type="ECO:0000256" key="8">
    <source>
        <dbReference type="SAM" id="Phobius"/>
    </source>
</evidence>
<feature type="transmembrane region" description="Helical" evidence="8">
    <location>
        <begin position="355"/>
        <end position="373"/>
    </location>
</feature>
<evidence type="ECO:0000256" key="7">
    <source>
        <dbReference type="SAM" id="MobiDB-lite"/>
    </source>
</evidence>
<evidence type="ECO:0000259" key="9">
    <source>
        <dbReference type="PROSITE" id="PS50850"/>
    </source>
</evidence>
<dbReference type="SUPFAM" id="SSF103473">
    <property type="entry name" value="MFS general substrate transporter"/>
    <property type="match status" value="1"/>
</dbReference>
<evidence type="ECO:0000256" key="2">
    <source>
        <dbReference type="ARBA" id="ARBA00022448"/>
    </source>
</evidence>
<dbReference type="Pfam" id="PF07690">
    <property type="entry name" value="MFS_1"/>
    <property type="match status" value="1"/>
</dbReference>
<sequence length="396" mass="40960">MRTRFAIASVIDAAATGIWPPFALLFLVNAQDLSATTAGMSLTVGGLIGLSVGPPAGMLTDRIGPVKLVIASNVVRPLGFACYPFADTAWAAITVAAVVSVGDRLFWTANAPFAKAVSKAPRDVERLLGRQSIGRFAGSGLGAALIGIMPDVSDPTIYNVVNYASAALLALAAGLLVGIKVPVPQATASSGWRTVLRDRRYLGICGTQILFCIASIGKYTVLPVVIINVLGKPSWVAGAAMLTGMVVYIVVQEPVLRLAERFSRRSGMIIAGGLFAASYAALAFFPTTPMFLVTSSVMSVAEALFSPLATAAAADAAPKEAQGRASALFQLTWGSAVAVGPGLLTGLLALGTVPLWLALAVISAAAIPAVIATQRQPQRQSVQPEVPRPPRADAQK</sequence>
<feature type="region of interest" description="Disordered" evidence="7">
    <location>
        <begin position="377"/>
        <end position="396"/>
    </location>
</feature>
<dbReference type="Gene3D" id="1.20.1250.20">
    <property type="entry name" value="MFS general substrate transporter like domains"/>
    <property type="match status" value="2"/>
</dbReference>
<feature type="domain" description="Major facilitator superfamily (MFS) profile" evidence="9">
    <location>
        <begin position="166"/>
        <end position="396"/>
    </location>
</feature>